<sequence>MAIWHFRKKSTDGRKRPRSGNSLSDLEGSSPSPSPPQTDVVLAQDTEPSATHTQQPRTPKRRSTLKKKRRTEPPSQPRTHGDVSTGHARAFSFTEDQPESISPQVLPEVIVQDNIVWEIPTLSPHRPERSSRLPKKHYRRDPARETEIQAISTVLNTRPNSTCSRQISRKTSSKHKHSSSLQHRYTSDDRDDMEFPSAESLRSSMSSDGSDSAAYLVTVLGSLAPRPTLKCTSRPNWSPNVDRTSVSRAHRSIDLSPTPSNIKSRARINGLADAFDSTDLRAIMERDQRRRERKIIRDQERAAERIARKKAEQAALAEQAAASKSTPPRNMERGVLGRELMDPVEIHPGPSTPQSMEIDELVLKESSLLNNSRPATPESLVSCEGADASSVLSVVENQDYGMDNVSMEADVGAVISSPTYPSSELLPEGLASNETVDQPKIDRNRLEPEVFVESEPQPILQTRPHASSVSFTPTLSPSAIIASDVDQSSTSTRRRSLRTMLRWGSRKRKKTQPVFINTSRDAISIETARSREFVSSSIYDSSDYELPIPNNPTRIVPRRTRSRFREDLPELPISPPASPLRQERDLSTIMSVSEHMSVLYSSTSSPTSTRHGRHRSIDALNCSSPTPPERQVQNELEGDEQLTDTPSPEPRSISVASVGSESEWLAGRLSSRNLPISRSTSRRYADSPELDCDNEAANKVSTEFGFVRGSSSQAHYTDENVRETVGQERGGLAYAMGDAKAPANTDTVAGVSTLADTRKNTTALEANVLQQPLDAEDHQPNTGSGNMF</sequence>
<accession>A0ABR3ZFY4</accession>
<name>A0ABR3ZFY4_9PEZI</name>
<dbReference type="EMBL" id="JAWDJO010000021">
    <property type="protein sequence ID" value="KAL1899620.1"/>
    <property type="molecule type" value="Genomic_DNA"/>
</dbReference>
<dbReference type="Proteomes" id="UP001583280">
    <property type="component" value="Unassembled WGS sequence"/>
</dbReference>
<feature type="region of interest" description="Disordered" evidence="1">
    <location>
        <begin position="122"/>
        <end position="209"/>
    </location>
</feature>
<feature type="compositionally biased region" description="Low complexity" evidence="1">
    <location>
        <begin position="313"/>
        <end position="322"/>
    </location>
</feature>
<feature type="region of interest" description="Disordered" evidence="1">
    <location>
        <begin position="1"/>
        <end position="86"/>
    </location>
</feature>
<feature type="compositionally biased region" description="Polar residues" evidence="1">
    <location>
        <begin position="149"/>
        <end position="166"/>
    </location>
</feature>
<evidence type="ECO:0000256" key="1">
    <source>
        <dbReference type="SAM" id="MobiDB-lite"/>
    </source>
</evidence>
<feature type="compositionally biased region" description="Low complexity" evidence="1">
    <location>
        <begin position="200"/>
        <end position="209"/>
    </location>
</feature>
<reference evidence="2 3" key="1">
    <citation type="journal article" date="2024" name="IMA Fungus">
        <title>IMA Genome - F19 : A genome assembly and annotation guide to empower mycologists, including annotated draft genome sequences of Ceratocystis pirilliformis, Diaporthe australafricana, Fusarium ophioides, Paecilomyces lecythidis, and Sporothrix stenoceras.</title>
        <authorList>
            <person name="Aylward J."/>
            <person name="Wilson A.M."/>
            <person name="Visagie C.M."/>
            <person name="Spraker J."/>
            <person name="Barnes I."/>
            <person name="Buitendag C."/>
            <person name="Ceriani C."/>
            <person name="Del Mar Angel L."/>
            <person name="du Plessis D."/>
            <person name="Fuchs T."/>
            <person name="Gasser K."/>
            <person name="Kramer D."/>
            <person name="Li W."/>
            <person name="Munsamy K."/>
            <person name="Piso A."/>
            <person name="Price J.L."/>
            <person name="Sonnekus B."/>
            <person name="Thomas C."/>
            <person name="van der Nest A."/>
            <person name="van Dijk A."/>
            <person name="van Heerden A."/>
            <person name="van Vuuren N."/>
            <person name="Yilmaz N."/>
            <person name="Duong T.A."/>
            <person name="van der Merwe N.A."/>
            <person name="Wingfield M.J."/>
            <person name="Wingfield B.D."/>
        </authorList>
    </citation>
    <scope>NUCLEOTIDE SEQUENCE [LARGE SCALE GENOMIC DNA]</scope>
    <source>
        <strain evidence="2 3">CMW 12675</strain>
    </source>
</reference>
<feature type="compositionally biased region" description="Polar residues" evidence="1">
    <location>
        <begin position="46"/>
        <end position="56"/>
    </location>
</feature>
<feature type="compositionally biased region" description="Polar residues" evidence="1">
    <location>
        <begin position="19"/>
        <end position="31"/>
    </location>
</feature>
<feature type="compositionally biased region" description="Polar residues" evidence="1">
    <location>
        <begin position="230"/>
        <end position="247"/>
    </location>
</feature>
<evidence type="ECO:0000313" key="2">
    <source>
        <dbReference type="EMBL" id="KAL1899620.1"/>
    </source>
</evidence>
<feature type="region of interest" description="Disordered" evidence="1">
    <location>
        <begin position="227"/>
        <end position="262"/>
    </location>
</feature>
<feature type="region of interest" description="Disordered" evidence="1">
    <location>
        <begin position="600"/>
        <end position="654"/>
    </location>
</feature>
<organism evidence="2 3">
    <name type="scientific">Ceratocystis pirilliformis</name>
    <dbReference type="NCBI Taxonomy" id="259994"/>
    <lineage>
        <taxon>Eukaryota</taxon>
        <taxon>Fungi</taxon>
        <taxon>Dikarya</taxon>
        <taxon>Ascomycota</taxon>
        <taxon>Pezizomycotina</taxon>
        <taxon>Sordariomycetes</taxon>
        <taxon>Hypocreomycetidae</taxon>
        <taxon>Microascales</taxon>
        <taxon>Ceratocystidaceae</taxon>
        <taxon>Ceratocystis</taxon>
    </lineage>
</organism>
<gene>
    <name evidence="2" type="ORF">Cpir12675_001390</name>
</gene>
<feature type="region of interest" description="Disordered" evidence="1">
    <location>
        <begin position="306"/>
        <end position="331"/>
    </location>
</feature>
<proteinExistence type="predicted"/>
<comment type="caution">
    <text evidence="2">The sequence shown here is derived from an EMBL/GenBank/DDBJ whole genome shotgun (WGS) entry which is preliminary data.</text>
</comment>
<feature type="compositionally biased region" description="Basic residues" evidence="1">
    <location>
        <begin position="58"/>
        <end position="70"/>
    </location>
</feature>
<protein>
    <submittedName>
        <fullName evidence="2">Uncharacterized protein</fullName>
    </submittedName>
</protein>
<keyword evidence="3" id="KW-1185">Reference proteome</keyword>
<feature type="compositionally biased region" description="Basic residues" evidence="1">
    <location>
        <begin position="167"/>
        <end position="178"/>
    </location>
</feature>
<evidence type="ECO:0000313" key="3">
    <source>
        <dbReference type="Proteomes" id="UP001583280"/>
    </source>
</evidence>